<reference evidence="2" key="2">
    <citation type="journal article" date="2022" name="Res Sq">
        <title>Comparative Genomics Reveals Insights into the Divergent Evolution of Astigmatic Mites and Household Pest Adaptations.</title>
        <authorList>
            <person name="Xiong Q."/>
            <person name="Wan A.T.-Y."/>
            <person name="Liu X.-Y."/>
            <person name="Fung C.S.-H."/>
            <person name="Xiao X."/>
            <person name="Malainual N."/>
            <person name="Hou J."/>
            <person name="Wang L."/>
            <person name="Wang M."/>
            <person name="Yang K."/>
            <person name="Cui Y."/>
            <person name="Leung E."/>
            <person name="Nong W."/>
            <person name="Shin S.-K."/>
            <person name="Au S."/>
            <person name="Jeong K.Y."/>
            <person name="Chew F.T."/>
            <person name="Hui J."/>
            <person name="Leung T.F."/>
            <person name="Tungtrongchitr A."/>
            <person name="Zhong N."/>
            <person name="Liu Z."/>
            <person name="Tsui S."/>
        </authorList>
    </citation>
    <scope>NUCLEOTIDE SEQUENCE</scope>
    <source>
        <strain evidence="2">Derf</strain>
        <tissue evidence="2">Whole organism</tissue>
    </source>
</reference>
<reference evidence="2" key="1">
    <citation type="submission" date="2013-05" db="EMBL/GenBank/DDBJ databases">
        <authorList>
            <person name="Yim A.K.Y."/>
            <person name="Chan T.F."/>
            <person name="Ji K.M."/>
            <person name="Liu X.Y."/>
            <person name="Zhou J.W."/>
            <person name="Li R.Q."/>
            <person name="Yang K.Y."/>
            <person name="Li J."/>
            <person name="Li M."/>
            <person name="Law P.T.W."/>
            <person name="Wu Y.L."/>
            <person name="Cai Z.L."/>
            <person name="Qin H."/>
            <person name="Bao Y."/>
            <person name="Leung R.K.K."/>
            <person name="Ng P.K.S."/>
            <person name="Zou J."/>
            <person name="Zhong X.J."/>
            <person name="Ran P.X."/>
            <person name="Zhong N.S."/>
            <person name="Liu Z.G."/>
            <person name="Tsui S.K.W."/>
        </authorList>
    </citation>
    <scope>NUCLEOTIDE SEQUENCE</scope>
    <source>
        <strain evidence="2">Derf</strain>
        <tissue evidence="2">Whole organism</tissue>
    </source>
</reference>
<protein>
    <submittedName>
        <fullName evidence="2">Uncharacterized protein</fullName>
    </submittedName>
</protein>
<evidence type="ECO:0000313" key="2">
    <source>
        <dbReference type="EMBL" id="KAH9501094.1"/>
    </source>
</evidence>
<comment type="caution">
    <text evidence="2">The sequence shown here is derived from an EMBL/GenBank/DDBJ whole genome shotgun (WGS) entry which is preliminary data.</text>
</comment>
<sequence>MASLEESYQKRKKALRKFDDYFNSLTDGHDEELCSEKMNIRQLIEQIRYLNRILADDDNLYQDELVDQFNSRAHRLAKFLNGSTSNSVYDESQETKRQQIESKILSQNDNVVENVQQHPLQHLFHVQLTETNWLEFYPQMMEFIVLDKKIPNEPTRIKYLKQSIEKNKKATQLLENEYSMKNAVAILREEFSYHSNPETREMALKEMIKKFKLDTNRNNDEKNYRQLFIIALHIAYNIHREYRQKYLYMLLDKLPKNFHRNSINDFKIMVKEKLQYYDALPSFKFGKNEELEQLYRRLIDKDQPCPICYQLKKHIRSHPIIQCRNLREFCYKYGDYADNTSTSMADLSISSDQTLNQNGFRYKKVNDEKKTSIFTNSNLSSIGFTNDNNNRRRFGFSGDKSLKDKSNSIPGLSPKSSSVSLSNNDRSAESDSEKQDSFPITIIGSKRETLYQINAMIIDQQNATDYDALIRIDYLKSLKIDGQIHHYEVDWRKRDYIVGHVEIEIAIGFLIRTIKFLVFSPEKEEPAILISADILKQFSIMSPSKFEQRFTQIIDRSIERFTNGGDDKRQISIAENLDLKIDSLYNDNDHQAEETSDAIDNDLLLYNDDDKNKPKNVTIQKLMAANFLLKSSPNIKNNSSKSFKILLVKNDYTSDDDNYLVNQDYNIYYGWNSANEDRSLDQLKYKKAHIFLFKGENDSKIDNDYMDSMLIKFDEKKFLILIQLLTNSSDEQYEQINRMIEKCRNLLA</sequence>
<feature type="region of interest" description="Disordered" evidence="1">
    <location>
        <begin position="395"/>
        <end position="436"/>
    </location>
</feature>
<dbReference type="Proteomes" id="UP000790347">
    <property type="component" value="Unassembled WGS sequence"/>
</dbReference>
<gene>
    <name evidence="2" type="ORF">DERF_011963</name>
</gene>
<feature type="compositionally biased region" description="Basic and acidic residues" evidence="1">
    <location>
        <begin position="426"/>
        <end position="436"/>
    </location>
</feature>
<organism evidence="2 3">
    <name type="scientific">Dermatophagoides farinae</name>
    <name type="common">American house dust mite</name>
    <dbReference type="NCBI Taxonomy" id="6954"/>
    <lineage>
        <taxon>Eukaryota</taxon>
        <taxon>Metazoa</taxon>
        <taxon>Ecdysozoa</taxon>
        <taxon>Arthropoda</taxon>
        <taxon>Chelicerata</taxon>
        <taxon>Arachnida</taxon>
        <taxon>Acari</taxon>
        <taxon>Acariformes</taxon>
        <taxon>Sarcoptiformes</taxon>
        <taxon>Astigmata</taxon>
        <taxon>Psoroptidia</taxon>
        <taxon>Analgoidea</taxon>
        <taxon>Pyroglyphidae</taxon>
        <taxon>Dermatophagoidinae</taxon>
        <taxon>Dermatophagoides</taxon>
    </lineage>
</organism>
<evidence type="ECO:0000313" key="3">
    <source>
        <dbReference type="Proteomes" id="UP000790347"/>
    </source>
</evidence>
<accession>A0A922KWJ1</accession>
<proteinExistence type="predicted"/>
<dbReference type="EMBL" id="ASGP02000006">
    <property type="protein sequence ID" value="KAH9501094.1"/>
    <property type="molecule type" value="Genomic_DNA"/>
</dbReference>
<feature type="compositionally biased region" description="Low complexity" evidence="1">
    <location>
        <begin position="407"/>
        <end position="425"/>
    </location>
</feature>
<keyword evidence="3" id="KW-1185">Reference proteome</keyword>
<evidence type="ECO:0000256" key="1">
    <source>
        <dbReference type="SAM" id="MobiDB-lite"/>
    </source>
</evidence>
<dbReference type="AlphaFoldDB" id="A0A922KWJ1"/>
<name>A0A922KWJ1_DERFA</name>